<evidence type="ECO:0000313" key="6">
    <source>
        <dbReference type="Proteomes" id="UP000663923"/>
    </source>
</evidence>
<feature type="region of interest" description="Disordered" evidence="2">
    <location>
        <begin position="115"/>
        <end position="139"/>
    </location>
</feature>
<evidence type="ECO:0000256" key="1">
    <source>
        <dbReference type="ARBA" id="ARBA00022729"/>
    </source>
</evidence>
<feature type="domain" description="Outer membrane protein beta-barrel" evidence="4">
    <location>
        <begin position="7"/>
        <end position="252"/>
    </location>
</feature>
<dbReference type="InterPro" id="IPR027385">
    <property type="entry name" value="Beta-barrel_OMP"/>
</dbReference>
<sequence length="252" mass="27000">MKSFTIFTAACVLALPVAAAAQSNDKSPFNGPFVGIEGSLDANQARNPKTPAKTPPTTTTPASKKKTKKTKTKFPHEQGMGGRIFAGYDVVLGDSFLIGVEAGIGTSSGAMTLDANGKKKKAPKKTKKKTKTAASKKKKGKKELALAAGEYRLDPGLTYDATARIGFLPSPNFLVYGRGGYRWLQTKQSVGSMKDNKPVTTTTKVTEKGFTYGGGAEFAVSENFRLRAEFNRTNFSKNFKQNKFSVGATVSF</sequence>
<evidence type="ECO:0000259" key="4">
    <source>
        <dbReference type="Pfam" id="PF13505"/>
    </source>
</evidence>
<gene>
    <name evidence="5" type="ORF">J4G78_08075</name>
</gene>
<keyword evidence="6" id="KW-1185">Reference proteome</keyword>
<protein>
    <submittedName>
        <fullName evidence="5">Porin family protein</fullName>
    </submittedName>
</protein>
<proteinExistence type="predicted"/>
<accession>A0ABX7T788</accession>
<dbReference type="RefSeq" id="WP_207989958.1">
    <property type="nucleotide sequence ID" value="NZ_CP071794.1"/>
</dbReference>
<dbReference type="NCBIfam" id="TIGR01414">
    <property type="entry name" value="autotrans_barl"/>
    <property type="match status" value="1"/>
</dbReference>
<feature type="compositionally biased region" description="Basic residues" evidence="2">
    <location>
        <begin position="118"/>
        <end position="139"/>
    </location>
</feature>
<feature type="compositionally biased region" description="Low complexity" evidence="2">
    <location>
        <begin position="48"/>
        <end position="62"/>
    </location>
</feature>
<dbReference type="EMBL" id="CP071794">
    <property type="protein sequence ID" value="QTD57469.1"/>
    <property type="molecule type" value="Genomic_DNA"/>
</dbReference>
<feature type="compositionally biased region" description="Basic residues" evidence="2">
    <location>
        <begin position="63"/>
        <end position="73"/>
    </location>
</feature>
<dbReference type="InterPro" id="IPR006315">
    <property type="entry name" value="OM_autotransptr_brl_dom"/>
</dbReference>
<feature type="signal peptide" evidence="3">
    <location>
        <begin position="1"/>
        <end position="20"/>
    </location>
</feature>
<dbReference type="Pfam" id="PF13505">
    <property type="entry name" value="OMP_b-brl"/>
    <property type="match status" value="1"/>
</dbReference>
<feature type="chain" id="PRO_5046169852" evidence="3">
    <location>
        <begin position="21"/>
        <end position="252"/>
    </location>
</feature>
<organism evidence="5 6">
    <name type="scientific">Parasphingorhabdus cellanae</name>
    <dbReference type="NCBI Taxonomy" id="2806553"/>
    <lineage>
        <taxon>Bacteria</taxon>
        <taxon>Pseudomonadati</taxon>
        <taxon>Pseudomonadota</taxon>
        <taxon>Alphaproteobacteria</taxon>
        <taxon>Sphingomonadales</taxon>
        <taxon>Sphingomonadaceae</taxon>
        <taxon>Parasphingorhabdus</taxon>
    </lineage>
</organism>
<evidence type="ECO:0000313" key="5">
    <source>
        <dbReference type="EMBL" id="QTD57469.1"/>
    </source>
</evidence>
<dbReference type="Proteomes" id="UP000663923">
    <property type="component" value="Chromosome"/>
</dbReference>
<reference evidence="5 6" key="1">
    <citation type="submission" date="2021-03" db="EMBL/GenBank/DDBJ databases">
        <title>Complete genome of Parasphingorhabdus_sp.JHSY0214.</title>
        <authorList>
            <person name="Yoo J.H."/>
            <person name="Bae J.W."/>
        </authorList>
    </citation>
    <scope>NUCLEOTIDE SEQUENCE [LARGE SCALE GENOMIC DNA]</scope>
    <source>
        <strain evidence="5 6">JHSY0214</strain>
    </source>
</reference>
<dbReference type="Gene3D" id="2.40.160.20">
    <property type="match status" value="1"/>
</dbReference>
<name>A0ABX7T788_9SPHN</name>
<feature type="region of interest" description="Disordered" evidence="2">
    <location>
        <begin position="35"/>
        <end position="76"/>
    </location>
</feature>
<dbReference type="SUPFAM" id="SSF56925">
    <property type="entry name" value="OMPA-like"/>
    <property type="match status" value="1"/>
</dbReference>
<keyword evidence="1 3" id="KW-0732">Signal</keyword>
<evidence type="ECO:0000256" key="2">
    <source>
        <dbReference type="SAM" id="MobiDB-lite"/>
    </source>
</evidence>
<evidence type="ECO:0000256" key="3">
    <source>
        <dbReference type="SAM" id="SignalP"/>
    </source>
</evidence>
<dbReference type="InterPro" id="IPR011250">
    <property type="entry name" value="OMP/PagP_B-barrel"/>
</dbReference>